<feature type="transmembrane region" description="Helical" evidence="1">
    <location>
        <begin position="43"/>
        <end position="64"/>
    </location>
</feature>
<dbReference type="InParanoid" id="E9GXR8"/>
<gene>
    <name evidence="2" type="ORF">DAPPUDRAFT_306630</name>
</gene>
<dbReference type="EMBL" id="GL732573">
    <property type="protein sequence ID" value="EFX75709.1"/>
    <property type="molecule type" value="Genomic_DNA"/>
</dbReference>
<dbReference type="KEGG" id="dpx:DAPPUDRAFT_306630"/>
<name>E9GXR8_DAPPU</name>
<keyword evidence="3" id="KW-1185">Reference proteome</keyword>
<protein>
    <submittedName>
        <fullName evidence="2">Uncharacterized protein</fullName>
    </submittedName>
</protein>
<keyword evidence="1" id="KW-1133">Transmembrane helix</keyword>
<proteinExistence type="predicted"/>
<keyword evidence="1" id="KW-0472">Membrane</keyword>
<accession>E9GXR8</accession>
<keyword evidence="1" id="KW-0812">Transmembrane</keyword>
<evidence type="ECO:0000313" key="3">
    <source>
        <dbReference type="Proteomes" id="UP000000305"/>
    </source>
</evidence>
<sequence>MDRRINHTYWVKNKKANVALGCFLPQDESEKSQNVWKKTSFHYIKYFCIYIKFFSVLCLVLNNLDG</sequence>
<dbReference type="HOGENOM" id="CLU_2833773_0_0_1"/>
<evidence type="ECO:0000256" key="1">
    <source>
        <dbReference type="SAM" id="Phobius"/>
    </source>
</evidence>
<dbReference type="AlphaFoldDB" id="E9GXR8"/>
<organism evidence="2 3">
    <name type="scientific">Daphnia pulex</name>
    <name type="common">Water flea</name>
    <dbReference type="NCBI Taxonomy" id="6669"/>
    <lineage>
        <taxon>Eukaryota</taxon>
        <taxon>Metazoa</taxon>
        <taxon>Ecdysozoa</taxon>
        <taxon>Arthropoda</taxon>
        <taxon>Crustacea</taxon>
        <taxon>Branchiopoda</taxon>
        <taxon>Diplostraca</taxon>
        <taxon>Cladocera</taxon>
        <taxon>Anomopoda</taxon>
        <taxon>Daphniidae</taxon>
        <taxon>Daphnia</taxon>
    </lineage>
</organism>
<reference evidence="2 3" key="1">
    <citation type="journal article" date="2011" name="Science">
        <title>The ecoresponsive genome of Daphnia pulex.</title>
        <authorList>
            <person name="Colbourne J.K."/>
            <person name="Pfrender M.E."/>
            <person name="Gilbert D."/>
            <person name="Thomas W.K."/>
            <person name="Tucker A."/>
            <person name="Oakley T.H."/>
            <person name="Tokishita S."/>
            <person name="Aerts A."/>
            <person name="Arnold G.J."/>
            <person name="Basu M.K."/>
            <person name="Bauer D.J."/>
            <person name="Caceres C.E."/>
            <person name="Carmel L."/>
            <person name="Casola C."/>
            <person name="Choi J.H."/>
            <person name="Detter J.C."/>
            <person name="Dong Q."/>
            <person name="Dusheyko S."/>
            <person name="Eads B.D."/>
            <person name="Frohlich T."/>
            <person name="Geiler-Samerotte K.A."/>
            <person name="Gerlach D."/>
            <person name="Hatcher P."/>
            <person name="Jogdeo S."/>
            <person name="Krijgsveld J."/>
            <person name="Kriventseva E.V."/>
            <person name="Kultz D."/>
            <person name="Laforsch C."/>
            <person name="Lindquist E."/>
            <person name="Lopez J."/>
            <person name="Manak J.R."/>
            <person name="Muller J."/>
            <person name="Pangilinan J."/>
            <person name="Patwardhan R.P."/>
            <person name="Pitluck S."/>
            <person name="Pritham E.J."/>
            <person name="Rechtsteiner A."/>
            <person name="Rho M."/>
            <person name="Rogozin I.B."/>
            <person name="Sakarya O."/>
            <person name="Salamov A."/>
            <person name="Schaack S."/>
            <person name="Shapiro H."/>
            <person name="Shiga Y."/>
            <person name="Skalitzky C."/>
            <person name="Smith Z."/>
            <person name="Souvorov A."/>
            <person name="Sung W."/>
            <person name="Tang Z."/>
            <person name="Tsuchiya D."/>
            <person name="Tu H."/>
            <person name="Vos H."/>
            <person name="Wang M."/>
            <person name="Wolf Y.I."/>
            <person name="Yamagata H."/>
            <person name="Yamada T."/>
            <person name="Ye Y."/>
            <person name="Shaw J.R."/>
            <person name="Andrews J."/>
            <person name="Crease T.J."/>
            <person name="Tang H."/>
            <person name="Lucas S.M."/>
            <person name="Robertson H.M."/>
            <person name="Bork P."/>
            <person name="Koonin E.V."/>
            <person name="Zdobnov E.M."/>
            <person name="Grigoriev I.V."/>
            <person name="Lynch M."/>
            <person name="Boore J.L."/>
        </authorList>
    </citation>
    <scope>NUCLEOTIDE SEQUENCE [LARGE SCALE GENOMIC DNA]</scope>
</reference>
<dbReference type="Proteomes" id="UP000000305">
    <property type="component" value="Unassembled WGS sequence"/>
</dbReference>
<evidence type="ECO:0000313" key="2">
    <source>
        <dbReference type="EMBL" id="EFX75709.1"/>
    </source>
</evidence>